<dbReference type="RefSeq" id="WP_310930999.1">
    <property type="nucleotide sequence ID" value="NZ_JAMQOQ010000011.1"/>
</dbReference>
<protein>
    <submittedName>
        <fullName evidence="4">DeoR family transcriptional regulator</fullName>
    </submittedName>
</protein>
<evidence type="ECO:0000256" key="2">
    <source>
        <dbReference type="ARBA" id="ARBA00023163"/>
    </source>
</evidence>
<dbReference type="EMBL" id="JAMQOQ010000011">
    <property type="protein sequence ID" value="MDS0297058.1"/>
    <property type="molecule type" value="Genomic_DNA"/>
</dbReference>
<dbReference type="InterPro" id="IPR036390">
    <property type="entry name" value="WH_DNA-bd_sf"/>
</dbReference>
<gene>
    <name evidence="4" type="ORF">NDI79_23105</name>
</gene>
<accession>A0ABU2G9W5</accession>
<dbReference type="InterPro" id="IPR001034">
    <property type="entry name" value="DeoR_HTH"/>
</dbReference>
<reference evidence="4 5" key="1">
    <citation type="submission" date="2022-06" db="EMBL/GenBank/DDBJ databases">
        <title>Halogeometricum sp. a new haloarchaeum isolate from saline soil.</title>
        <authorList>
            <person name="Strakova D."/>
            <person name="Galisteo C."/>
            <person name="Sanchez-Porro C."/>
            <person name="Ventosa A."/>
        </authorList>
    </citation>
    <scope>NUCLEOTIDE SEQUENCE [LARGE SCALE GENOMIC DNA]</scope>
    <source>
        <strain evidence="5">S3BR25-2</strain>
    </source>
</reference>
<evidence type="ECO:0000313" key="5">
    <source>
        <dbReference type="Proteomes" id="UP001254813"/>
    </source>
</evidence>
<dbReference type="Proteomes" id="UP001254813">
    <property type="component" value="Unassembled WGS sequence"/>
</dbReference>
<keyword evidence="1" id="KW-0805">Transcription regulation</keyword>
<sequence>MPQKNYYEAALAIAAIEMQQITPALQLEETASREPKREQETSVEACTTRRFVDEQIARKGSYHGRHPDDIYITAPALAEILDVSDETARRRLKYFEDQGVLRVAADAGEKRLYYEMVDDITGVTEENVRSESTIVDTAKRLLAAAEER</sequence>
<keyword evidence="5" id="KW-1185">Reference proteome</keyword>
<dbReference type="Pfam" id="PF08220">
    <property type="entry name" value="HTH_DeoR"/>
    <property type="match status" value="1"/>
</dbReference>
<proteinExistence type="predicted"/>
<keyword evidence="2" id="KW-0804">Transcription</keyword>
<evidence type="ECO:0000259" key="3">
    <source>
        <dbReference type="Pfam" id="PF08220"/>
    </source>
</evidence>
<dbReference type="SUPFAM" id="SSF46785">
    <property type="entry name" value="Winged helix' DNA-binding domain"/>
    <property type="match status" value="1"/>
</dbReference>
<organism evidence="4 5">
    <name type="scientific">Halogeometricum luteum</name>
    <dbReference type="NCBI Taxonomy" id="2950537"/>
    <lineage>
        <taxon>Archaea</taxon>
        <taxon>Methanobacteriati</taxon>
        <taxon>Methanobacteriota</taxon>
        <taxon>Stenosarchaea group</taxon>
        <taxon>Halobacteria</taxon>
        <taxon>Halobacteriales</taxon>
        <taxon>Haloferacaceae</taxon>
        <taxon>Halogeometricum</taxon>
    </lineage>
</organism>
<evidence type="ECO:0000313" key="4">
    <source>
        <dbReference type="EMBL" id="MDS0297058.1"/>
    </source>
</evidence>
<evidence type="ECO:0000256" key="1">
    <source>
        <dbReference type="ARBA" id="ARBA00023015"/>
    </source>
</evidence>
<feature type="domain" description="HTH deoR-type" evidence="3">
    <location>
        <begin position="75"/>
        <end position="102"/>
    </location>
</feature>
<comment type="caution">
    <text evidence="4">The sequence shown here is derived from an EMBL/GenBank/DDBJ whole genome shotgun (WGS) entry which is preliminary data.</text>
</comment>
<name>A0ABU2G9W5_9EURY</name>